<evidence type="ECO:0000256" key="2">
    <source>
        <dbReference type="ARBA" id="ARBA00022806"/>
    </source>
</evidence>
<dbReference type="SMART" id="SM00487">
    <property type="entry name" value="DEXDc"/>
    <property type="match status" value="1"/>
</dbReference>
<dbReference type="SUPFAM" id="SSF52540">
    <property type="entry name" value="P-loop containing nucleoside triphosphate hydrolases"/>
    <property type="match status" value="2"/>
</dbReference>
<evidence type="ECO:0000256" key="1">
    <source>
        <dbReference type="ARBA" id="ARBA00022801"/>
    </source>
</evidence>
<keyword evidence="2 7" id="KW-0347">Helicase</keyword>
<dbReference type="GO" id="GO:0006281">
    <property type="term" value="P:DNA repair"/>
    <property type="evidence" value="ECO:0007669"/>
    <property type="project" value="TreeGrafter"/>
</dbReference>
<dbReference type="InterPro" id="IPR027417">
    <property type="entry name" value="P-loop_NTPase"/>
</dbReference>
<accession>A1U817</accession>
<dbReference type="Gene3D" id="3.40.50.10810">
    <property type="entry name" value="Tandem AAA-ATPase domain"/>
    <property type="match status" value="1"/>
</dbReference>
<keyword evidence="3" id="KW-0175">Coiled coil</keyword>
<dbReference type="AlphaFoldDB" id="A1U817"/>
<dbReference type="eggNOG" id="COG0553">
    <property type="taxonomic scope" value="Bacteria"/>
</dbReference>
<dbReference type="PANTHER" id="PTHR45766">
    <property type="entry name" value="DNA ANNEALING HELICASE AND ENDONUCLEASE ZRANB3 FAMILY MEMBER"/>
    <property type="match status" value="1"/>
</dbReference>
<dbReference type="PROSITE" id="PS51192">
    <property type="entry name" value="HELICASE_ATP_BIND_1"/>
    <property type="match status" value="1"/>
</dbReference>
<dbReference type="HOGENOM" id="CLU_320243_0_0_6"/>
<feature type="domain" description="Helicase C-terminal" evidence="6">
    <location>
        <begin position="676"/>
        <end position="847"/>
    </location>
</feature>
<dbReference type="Gene3D" id="3.40.50.300">
    <property type="entry name" value="P-loop containing nucleotide triphosphate hydrolases"/>
    <property type="match status" value="1"/>
</dbReference>
<dbReference type="InterPro" id="IPR000330">
    <property type="entry name" value="SNF2_N"/>
</dbReference>
<proteinExistence type="predicted"/>
<dbReference type="Pfam" id="PF00271">
    <property type="entry name" value="Helicase_C"/>
    <property type="match status" value="1"/>
</dbReference>
<dbReference type="KEGG" id="maq:Maqu_4285"/>
<feature type="coiled-coil region" evidence="3">
    <location>
        <begin position="609"/>
        <end position="636"/>
    </location>
</feature>
<dbReference type="OrthoDB" id="9772064at2"/>
<keyword evidence="2 7" id="KW-0547">Nucleotide-binding</keyword>
<evidence type="ECO:0000256" key="3">
    <source>
        <dbReference type="SAM" id="Coils"/>
    </source>
</evidence>
<dbReference type="CDD" id="cd18793">
    <property type="entry name" value="SF2_C_SNF"/>
    <property type="match status" value="1"/>
</dbReference>
<organism evidence="7 8">
    <name type="scientific">Marinobacter nauticus (strain ATCC 700491 / DSM 11845 / VT8)</name>
    <name type="common">Marinobacter aquaeolei</name>
    <dbReference type="NCBI Taxonomy" id="351348"/>
    <lineage>
        <taxon>Bacteria</taxon>
        <taxon>Pseudomonadati</taxon>
        <taxon>Pseudomonadota</taxon>
        <taxon>Gammaproteobacteria</taxon>
        <taxon>Pseudomonadales</taxon>
        <taxon>Marinobacteraceae</taxon>
        <taxon>Marinobacter</taxon>
    </lineage>
</organism>
<dbReference type="InterPro" id="IPR001650">
    <property type="entry name" value="Helicase_C-like"/>
</dbReference>
<geneLocation type="plasmid" evidence="7 8">
    <name>pMAQU01</name>
</geneLocation>
<dbReference type="GO" id="GO:0016787">
    <property type="term" value="F:hydrolase activity"/>
    <property type="evidence" value="ECO:0007669"/>
    <property type="project" value="UniProtKB-KW"/>
</dbReference>
<sequence>MSEYTRRLALHGGEASFRSTVQPNPQHESQAASKPALPAIGQLHLTKDGQNFLLSIQTHAESIAFINQRLSGTQLVKQEERLSHQESRISGRVTTKTLYIYQVPASHDNTIRLIELGRQLKAGGLRLTLSNEQARTHLQTHQKLWQERRRQDRIDQESAKAVLPVPEIGGNHAHENPEEPPPILPISNSSVRAPHTLERRNADLAIAESRPNIQVITGRTPATASQATALKIQTTRNPTDPDLLANGYPNAGLYDLIMEQPGAQYVKSRKGRGTTKGRAGYFRVPISETTVALIKALQHQYGLTLESHAPTLGLPTPTAIKNRLTTLKATHDLSGQADLDAALPTHSKLVAPEGLDYLPYQKAGIAYALQLGNALIADEPGLGKTIQAIGVSNALPEVRRILVIVPASLKINWQREFEKWDTKALSVSRVRDGRPDSWPSGTPEVVVINFDLVEQHYERLTEQPWDLLIIDEAHALKNEDAKRTKAILGHGSGEKRTPGIPANRKLFLTGTPILNRPAEIWPLAHALDPDFFADKHRFEIRYCNAHKTEFGWNTRGSSNLPELNRQLRARIMVRRRKAQVLKDLPPKTRQIIELDRPALADHNGQYRRLEQATATLEALFEKRSALRTEYEHAQAETALSSVQRTRYRLQAENLVKEARTAFHQMSEVRKETALSKVPQVVELAKTALANGKIILFCHHAEVVEAYVDALNHHFKRQAGKRGTPATVAVVTGKTPNEQRQAQADRFQSDEQCKVFVGTIQAAGVGLTLTAAQTVLFAELDWVPGNMNQAEDRAHRIGQLDHVLVYHTAVEGSIDTQMIRRLIEKQQTIDEALEAGDIEMPTDYRTTEGRGGFDFADWLQELANAPPLHDQVQGILPATQREPPDQNHLTLCDAAEHQDTTSMPING</sequence>
<feature type="domain" description="Helicase ATP-binding" evidence="5">
    <location>
        <begin position="365"/>
        <end position="530"/>
    </location>
</feature>
<dbReference type="PROSITE" id="PS51194">
    <property type="entry name" value="HELICASE_CTER"/>
    <property type="match status" value="1"/>
</dbReference>
<dbReference type="PANTHER" id="PTHR45766:SF6">
    <property type="entry name" value="SWI_SNF-RELATED MATRIX-ASSOCIATED ACTIN-DEPENDENT REGULATOR OF CHROMATIN SUBFAMILY A-LIKE PROTEIN 1"/>
    <property type="match status" value="1"/>
</dbReference>
<dbReference type="GO" id="GO:0004386">
    <property type="term" value="F:helicase activity"/>
    <property type="evidence" value="ECO:0007669"/>
    <property type="project" value="UniProtKB-KW"/>
</dbReference>
<feature type="compositionally biased region" description="Polar residues" evidence="4">
    <location>
        <begin position="17"/>
        <end position="32"/>
    </location>
</feature>
<dbReference type="GO" id="GO:0031297">
    <property type="term" value="P:replication fork processing"/>
    <property type="evidence" value="ECO:0007669"/>
    <property type="project" value="TreeGrafter"/>
</dbReference>
<evidence type="ECO:0000313" key="8">
    <source>
        <dbReference type="Proteomes" id="UP000000998"/>
    </source>
</evidence>
<gene>
    <name evidence="7" type="ordered locus">Maqu_4285</name>
</gene>
<keyword evidence="1" id="KW-0378">Hydrolase</keyword>
<reference evidence="8" key="1">
    <citation type="journal article" date="2011" name="Appl. Environ. Microbiol.">
        <title>Genomic potential of Marinobacter aquaeolei, a biogeochemical 'opportunitroph'.</title>
        <authorList>
            <person name="Singer E."/>
            <person name="Webb E.A."/>
            <person name="Nelson W.C."/>
            <person name="Heidelberg J.F."/>
            <person name="Ivanova N."/>
            <person name="Pati A."/>
            <person name="Edwards K.J."/>
        </authorList>
    </citation>
    <scope>NUCLEOTIDE SEQUENCE [LARGE SCALE GENOMIC DNA]</scope>
    <source>
        <strain evidence="8">ATCC 700491 / DSM 11845 / VT8</strain>
    </source>
</reference>
<dbReference type="Pfam" id="PF00176">
    <property type="entry name" value="SNF2-rel_dom"/>
    <property type="match status" value="1"/>
</dbReference>
<dbReference type="InterPro" id="IPR038718">
    <property type="entry name" value="SNF2-like_sf"/>
</dbReference>
<evidence type="ECO:0000313" key="7">
    <source>
        <dbReference type="EMBL" id="ABM21136.1"/>
    </source>
</evidence>
<evidence type="ECO:0000256" key="4">
    <source>
        <dbReference type="SAM" id="MobiDB-lite"/>
    </source>
</evidence>
<dbReference type="InterPro" id="IPR014001">
    <property type="entry name" value="Helicase_ATP-bd"/>
</dbReference>
<keyword evidence="2 7" id="KW-0067">ATP-binding</keyword>
<feature type="region of interest" description="Disordered" evidence="4">
    <location>
        <begin position="13"/>
        <end position="34"/>
    </location>
</feature>
<dbReference type="RefSeq" id="WP_011783217.1">
    <property type="nucleotide sequence ID" value="NC_008738.1"/>
</dbReference>
<evidence type="ECO:0000259" key="5">
    <source>
        <dbReference type="PROSITE" id="PS51192"/>
    </source>
</evidence>
<evidence type="ECO:0000259" key="6">
    <source>
        <dbReference type="PROSITE" id="PS51194"/>
    </source>
</evidence>
<name>A1U817_MARN8</name>
<dbReference type="InterPro" id="IPR049730">
    <property type="entry name" value="SNF2/RAD54-like_C"/>
</dbReference>
<dbReference type="EMBL" id="CP000515">
    <property type="protein sequence ID" value="ABM21136.1"/>
    <property type="molecule type" value="Genomic_DNA"/>
</dbReference>
<protein>
    <submittedName>
        <fullName evidence="7">Helicase domain protein</fullName>
    </submittedName>
</protein>
<keyword evidence="7" id="KW-0614">Plasmid</keyword>
<dbReference type="Proteomes" id="UP000000998">
    <property type="component" value="Plasmid pMAQU01"/>
</dbReference>
<dbReference type="GO" id="GO:0005524">
    <property type="term" value="F:ATP binding"/>
    <property type="evidence" value="ECO:0007669"/>
    <property type="project" value="InterPro"/>
</dbReference>
<dbReference type="SMART" id="SM00490">
    <property type="entry name" value="HELICc"/>
    <property type="match status" value="1"/>
</dbReference>